<dbReference type="RefSeq" id="WP_136729216.1">
    <property type="nucleotide sequence ID" value="NZ_SUMC01000075.1"/>
</dbReference>
<reference evidence="7 8" key="1">
    <citation type="submission" date="2019-04" db="EMBL/GenBank/DDBJ databases">
        <title>Streptomyces oryziradicis sp. nov., a novel actinomycete isolated from rhizosphere soil of rice (Oryza sativa L.).</title>
        <authorList>
            <person name="Li C."/>
        </authorList>
    </citation>
    <scope>NUCLEOTIDE SEQUENCE [LARGE SCALE GENOMIC DNA]</scope>
    <source>
        <strain evidence="7 8">NEAU-C40</strain>
    </source>
</reference>
<comment type="cofactor">
    <cofactor evidence="1">
        <name>pyridoxal 5'-phosphate</name>
        <dbReference type="ChEBI" id="CHEBI:597326"/>
    </cofactor>
</comment>
<dbReference type="Pfam" id="PF00291">
    <property type="entry name" value="PALP"/>
    <property type="match status" value="1"/>
</dbReference>
<dbReference type="SUPFAM" id="SSF53686">
    <property type="entry name" value="Tryptophan synthase beta subunit-like PLP-dependent enzymes"/>
    <property type="match status" value="1"/>
</dbReference>
<evidence type="ECO:0000256" key="1">
    <source>
        <dbReference type="ARBA" id="ARBA00001933"/>
    </source>
</evidence>
<name>A0A4U0RZI9_9ACTN</name>
<gene>
    <name evidence="7" type="ORF">FCI23_41045</name>
</gene>
<dbReference type="OrthoDB" id="9801249at2"/>
<dbReference type="InterPro" id="IPR001926">
    <property type="entry name" value="TrpB-like_PALP"/>
</dbReference>
<dbReference type="GO" id="GO:1901605">
    <property type="term" value="P:alpha-amino acid metabolic process"/>
    <property type="evidence" value="ECO:0007669"/>
    <property type="project" value="UniProtKB-ARBA"/>
</dbReference>
<keyword evidence="3 5" id="KW-0663">Pyridoxal phosphate</keyword>
<protein>
    <submittedName>
        <fullName evidence="7">D-cysteine desulfhydrase family protein</fullName>
    </submittedName>
</protein>
<sequence length="345" mass="36622">MTHVRTYTVDEIQERIDAVPRVSLAHLPTPLDDCPNLSGELRRTISIKRDDCTGLAFGGNKVRQHEFMLADAIAAGADCVIQGSAAQSNHSRQLAAACARLGLDVYLVPKLDEKSSPVQGNYLVDHLLGATILPIDAAQSTAARKAELAEELRAQGRSPYVVGMGATRSLVLGAVAYVQTLLEIVRARPDAVPDWIFSATQGSTLAGLQLGCELLGLPTRLVGVCPMTADHEAYLSPEQIAELAQGAAQMLGVSTQITADRITTTLDYVGERYGVPSVAAIEAIRHLGAAEGILLDPVYSGKGFAGLLDYCRAGRVPEGDNVVFVHTGGLPALFSYSEELMASQT</sequence>
<comment type="similarity">
    <text evidence="2">Belongs to the ACC deaminase/D-cysteine desulfhydrase family.</text>
</comment>
<dbReference type="Gene3D" id="3.40.50.1100">
    <property type="match status" value="2"/>
</dbReference>
<dbReference type="AlphaFoldDB" id="A0A4U0RZI9"/>
<accession>A0A4U0RZI9</accession>
<comment type="caution">
    <text evidence="7">The sequence shown here is derived from an EMBL/GenBank/DDBJ whole genome shotgun (WGS) entry which is preliminary data.</text>
</comment>
<evidence type="ECO:0000256" key="5">
    <source>
        <dbReference type="PIRSR" id="PIRSR006278-2"/>
    </source>
</evidence>
<dbReference type="GO" id="GO:0019148">
    <property type="term" value="F:D-cysteine desulfhydrase activity"/>
    <property type="evidence" value="ECO:0007669"/>
    <property type="project" value="TreeGrafter"/>
</dbReference>
<dbReference type="PANTHER" id="PTHR43780">
    <property type="entry name" value="1-AMINOCYCLOPROPANE-1-CARBOXYLATE DEAMINASE-RELATED"/>
    <property type="match status" value="1"/>
</dbReference>
<dbReference type="InterPro" id="IPR027278">
    <property type="entry name" value="ACCD_DCysDesulf"/>
</dbReference>
<dbReference type="PANTHER" id="PTHR43780:SF2">
    <property type="entry name" value="1-AMINOCYCLOPROPANE-1-CARBOXYLATE DEAMINASE-RELATED"/>
    <property type="match status" value="1"/>
</dbReference>
<feature type="modified residue" description="N6-(pyridoxal phosphate)lysine" evidence="5">
    <location>
        <position position="61"/>
    </location>
</feature>
<dbReference type="PIRSF" id="PIRSF006278">
    <property type="entry name" value="ACCD_DCysDesulf"/>
    <property type="match status" value="1"/>
</dbReference>
<evidence type="ECO:0000313" key="8">
    <source>
        <dbReference type="Proteomes" id="UP000305778"/>
    </source>
</evidence>
<evidence type="ECO:0000259" key="6">
    <source>
        <dbReference type="Pfam" id="PF00291"/>
    </source>
</evidence>
<dbReference type="Proteomes" id="UP000305778">
    <property type="component" value="Unassembled WGS sequence"/>
</dbReference>
<feature type="active site" description="Nucleophile" evidence="4">
    <location>
        <position position="88"/>
    </location>
</feature>
<dbReference type="InterPro" id="IPR036052">
    <property type="entry name" value="TrpB-like_PALP_sf"/>
</dbReference>
<evidence type="ECO:0000256" key="4">
    <source>
        <dbReference type="PIRSR" id="PIRSR006278-1"/>
    </source>
</evidence>
<keyword evidence="8" id="KW-1185">Reference proteome</keyword>
<evidence type="ECO:0000256" key="3">
    <source>
        <dbReference type="ARBA" id="ARBA00022898"/>
    </source>
</evidence>
<proteinExistence type="inferred from homology"/>
<evidence type="ECO:0000313" key="7">
    <source>
        <dbReference type="EMBL" id="TKA01173.1"/>
    </source>
</evidence>
<evidence type="ECO:0000256" key="2">
    <source>
        <dbReference type="ARBA" id="ARBA00008639"/>
    </source>
</evidence>
<organism evidence="7 8">
    <name type="scientific">Actinacidiphila oryziradicis</name>
    <dbReference type="NCBI Taxonomy" id="2571141"/>
    <lineage>
        <taxon>Bacteria</taxon>
        <taxon>Bacillati</taxon>
        <taxon>Actinomycetota</taxon>
        <taxon>Actinomycetes</taxon>
        <taxon>Kitasatosporales</taxon>
        <taxon>Streptomycetaceae</taxon>
        <taxon>Actinacidiphila</taxon>
    </lineage>
</organism>
<dbReference type="EMBL" id="SUMC01000075">
    <property type="protein sequence ID" value="TKA01173.1"/>
    <property type="molecule type" value="Genomic_DNA"/>
</dbReference>
<feature type="domain" description="Tryptophan synthase beta chain-like PALP" evidence="6">
    <location>
        <begin position="22"/>
        <end position="328"/>
    </location>
</feature>